<protein>
    <submittedName>
        <fullName evidence="1">Uncharacterized protein</fullName>
    </submittedName>
</protein>
<proteinExistence type="predicted"/>
<keyword evidence="2" id="KW-1185">Reference proteome</keyword>
<evidence type="ECO:0000313" key="1">
    <source>
        <dbReference type="EMBL" id="ONG55743.1"/>
    </source>
</evidence>
<reference evidence="1 2" key="1">
    <citation type="submission" date="2016-10" db="EMBL/GenBank/DDBJ databases">
        <title>Draft Genome sequence of Roseomonas sp. strain M3.</title>
        <authorList>
            <person name="Subhash Y."/>
            <person name="Lee S."/>
        </authorList>
    </citation>
    <scope>NUCLEOTIDE SEQUENCE [LARGE SCALE GENOMIC DNA]</scope>
    <source>
        <strain evidence="1 2">M3</strain>
    </source>
</reference>
<organism evidence="1 2">
    <name type="scientific">Teichococcus deserti</name>
    <dbReference type="NCBI Taxonomy" id="1817963"/>
    <lineage>
        <taxon>Bacteria</taxon>
        <taxon>Pseudomonadati</taxon>
        <taxon>Pseudomonadota</taxon>
        <taxon>Alphaproteobacteria</taxon>
        <taxon>Acetobacterales</taxon>
        <taxon>Roseomonadaceae</taxon>
        <taxon>Roseomonas</taxon>
    </lineage>
</organism>
<comment type="caution">
    <text evidence="1">The sequence shown here is derived from an EMBL/GenBank/DDBJ whole genome shotgun (WGS) entry which is preliminary data.</text>
</comment>
<evidence type="ECO:0000313" key="2">
    <source>
        <dbReference type="Proteomes" id="UP000188879"/>
    </source>
</evidence>
<dbReference type="OrthoDB" id="8258232at2"/>
<dbReference type="Proteomes" id="UP000188879">
    <property type="component" value="Unassembled WGS sequence"/>
</dbReference>
<accession>A0A1V2H6I8</accession>
<dbReference type="RefSeq" id="WP_076956970.1">
    <property type="nucleotide sequence ID" value="NZ_MLCO01000069.1"/>
</dbReference>
<gene>
    <name evidence="1" type="ORF">BKE38_08735</name>
</gene>
<name>A0A1V2H6I8_9PROT</name>
<dbReference type="EMBL" id="MLCO01000069">
    <property type="protein sequence ID" value="ONG55743.1"/>
    <property type="molecule type" value="Genomic_DNA"/>
</dbReference>
<dbReference type="AlphaFoldDB" id="A0A1V2H6I8"/>
<sequence length="286" mass="29421">MSSIDSLLAGANTITQSFRDINSIGSAVSAVRGVANLFQGASALTLGQMEFTGYEVPESLSYGTEQMLGIHTLPGGKRVFDLMGPNPESVCWRGLLLSEDAEDRARELQLMCDEGEVVSLLFGDNRWEVLLHKIKFDVIRVGYHYQYDITCVIVSTGLESGDRGFLGELSDEIGSALGIDLPGTLADVRSAVSTVKSVASTVVGITGGSPGAVKVLGAIGAAQGLVTGAARVANGEVAGFAKIAGTMTSSSTAINVVNGLASGTQKLALLGRTGAHLGSAAARLGS</sequence>